<protein>
    <submittedName>
        <fullName evidence="2">Uncharacterized protein</fullName>
    </submittedName>
</protein>
<keyword evidence="1" id="KW-1133">Transmembrane helix</keyword>
<organism evidence="2 3">
    <name type="scientific">Alkalihalobacillus trypoxylicola</name>
    <dbReference type="NCBI Taxonomy" id="519424"/>
    <lineage>
        <taxon>Bacteria</taxon>
        <taxon>Bacillati</taxon>
        <taxon>Bacillota</taxon>
        <taxon>Bacilli</taxon>
        <taxon>Bacillales</taxon>
        <taxon>Bacillaceae</taxon>
        <taxon>Alkalihalobacillus</taxon>
    </lineage>
</organism>
<feature type="transmembrane region" description="Helical" evidence="1">
    <location>
        <begin position="66"/>
        <end position="90"/>
    </location>
</feature>
<feature type="transmembrane region" description="Helical" evidence="1">
    <location>
        <begin position="7"/>
        <end position="24"/>
    </location>
</feature>
<dbReference type="RefSeq" id="WP_061949944.1">
    <property type="nucleotide sequence ID" value="NZ_LTAO01000037.1"/>
</dbReference>
<keyword evidence="3" id="KW-1185">Reference proteome</keyword>
<gene>
    <name evidence="2" type="ORF">AZF04_11675</name>
</gene>
<keyword evidence="1" id="KW-0812">Transmembrane</keyword>
<proteinExistence type="predicted"/>
<dbReference type="AlphaFoldDB" id="A0A161P8G9"/>
<reference evidence="2" key="1">
    <citation type="submission" date="2016-02" db="EMBL/GenBank/DDBJ databases">
        <title>Genome sequence of Bacillus trypoxylicola KCTC 13244(T).</title>
        <authorList>
            <person name="Jeong H."/>
            <person name="Park S.-H."/>
            <person name="Choi S.-K."/>
        </authorList>
    </citation>
    <scope>NUCLEOTIDE SEQUENCE [LARGE SCALE GENOMIC DNA]</scope>
    <source>
        <strain evidence="2">KCTC 13244</strain>
    </source>
</reference>
<dbReference type="Proteomes" id="UP000075806">
    <property type="component" value="Unassembled WGS sequence"/>
</dbReference>
<evidence type="ECO:0000313" key="3">
    <source>
        <dbReference type="Proteomes" id="UP000075806"/>
    </source>
</evidence>
<sequence length="93" mass="10567">MILFSVLSSIFIGLGILFLVTWFNELELLNVLSFGTSGPFFFLVLIIYSLLGTITAFLAKKNNYRILLLIFSITLLIYSLIITYVGMFGFREP</sequence>
<dbReference type="EMBL" id="LTAO01000037">
    <property type="protein sequence ID" value="KYG26988.1"/>
    <property type="molecule type" value="Genomic_DNA"/>
</dbReference>
<evidence type="ECO:0000313" key="2">
    <source>
        <dbReference type="EMBL" id="KYG26988.1"/>
    </source>
</evidence>
<accession>A0A161P8G9</accession>
<keyword evidence="1" id="KW-0472">Membrane</keyword>
<name>A0A161P8G9_9BACI</name>
<feature type="transmembrane region" description="Helical" evidence="1">
    <location>
        <begin position="40"/>
        <end position="59"/>
    </location>
</feature>
<comment type="caution">
    <text evidence="2">The sequence shown here is derived from an EMBL/GenBank/DDBJ whole genome shotgun (WGS) entry which is preliminary data.</text>
</comment>
<evidence type="ECO:0000256" key="1">
    <source>
        <dbReference type="SAM" id="Phobius"/>
    </source>
</evidence>